<keyword evidence="3" id="KW-1185">Reference proteome</keyword>
<organism evidence="2 3">
    <name type="scientific">Armillaria gallica</name>
    <name type="common">Bulbous honey fungus</name>
    <name type="synonym">Armillaria bulbosa</name>
    <dbReference type="NCBI Taxonomy" id="47427"/>
    <lineage>
        <taxon>Eukaryota</taxon>
        <taxon>Fungi</taxon>
        <taxon>Dikarya</taxon>
        <taxon>Basidiomycota</taxon>
        <taxon>Agaricomycotina</taxon>
        <taxon>Agaricomycetes</taxon>
        <taxon>Agaricomycetidae</taxon>
        <taxon>Agaricales</taxon>
        <taxon>Marasmiineae</taxon>
        <taxon>Physalacriaceae</taxon>
        <taxon>Armillaria</taxon>
    </lineage>
</organism>
<dbReference type="EMBL" id="KZ293689">
    <property type="protein sequence ID" value="PBK85646.1"/>
    <property type="molecule type" value="Genomic_DNA"/>
</dbReference>
<keyword evidence="1" id="KW-1133">Transmembrane helix</keyword>
<proteinExistence type="predicted"/>
<accession>A0A2H3DDU6</accession>
<keyword evidence="1" id="KW-0812">Transmembrane</keyword>
<evidence type="ECO:0000313" key="3">
    <source>
        <dbReference type="Proteomes" id="UP000217790"/>
    </source>
</evidence>
<dbReference type="InParanoid" id="A0A2H3DDU6"/>
<keyword evidence="1" id="KW-0472">Membrane</keyword>
<evidence type="ECO:0000256" key="1">
    <source>
        <dbReference type="SAM" id="Phobius"/>
    </source>
</evidence>
<sequence>MSGRESSTLPHILFFNFCLSIHEMLNLAVSITLFTILSGVIAMPFNQLVKTFPRDVAHIAIDDSGSYYLAFDRNGTLYGTYPVGVESNNLERRSATRCAQLTVDEAKTLPGWSTIEKQANDNWGSGYNIWTNPSAFLDRPAQACITTEVVQLTLGDWICNNHTTYTEGQLVGTNGSIQIQNQQGSDSSGSYTISSASTIGVSSTLTAEIGIPEVVSITAGVTTSADVTDETSSSFDTSYNDITSNTVTIDASDGQTCTVETTTETCHNQASGNIRYLATGWVWFSYGSRRQGHFDWAINIESTITDEDGRSSFANFEGDTVANTISGYSATCV</sequence>
<reference evidence="3" key="1">
    <citation type="journal article" date="2017" name="Nat. Ecol. Evol.">
        <title>Genome expansion and lineage-specific genetic innovations in the forest pathogenic fungi Armillaria.</title>
        <authorList>
            <person name="Sipos G."/>
            <person name="Prasanna A.N."/>
            <person name="Walter M.C."/>
            <person name="O'Connor E."/>
            <person name="Balint B."/>
            <person name="Krizsan K."/>
            <person name="Kiss B."/>
            <person name="Hess J."/>
            <person name="Varga T."/>
            <person name="Slot J."/>
            <person name="Riley R."/>
            <person name="Boka B."/>
            <person name="Rigling D."/>
            <person name="Barry K."/>
            <person name="Lee J."/>
            <person name="Mihaltcheva S."/>
            <person name="LaButti K."/>
            <person name="Lipzen A."/>
            <person name="Waldron R."/>
            <person name="Moloney N.M."/>
            <person name="Sperisen C."/>
            <person name="Kredics L."/>
            <person name="Vagvoelgyi C."/>
            <person name="Patrignani A."/>
            <person name="Fitzpatrick D."/>
            <person name="Nagy I."/>
            <person name="Doyle S."/>
            <person name="Anderson J.B."/>
            <person name="Grigoriev I.V."/>
            <person name="Gueldener U."/>
            <person name="Muensterkoetter M."/>
            <person name="Nagy L.G."/>
        </authorList>
    </citation>
    <scope>NUCLEOTIDE SEQUENCE [LARGE SCALE GENOMIC DNA]</scope>
    <source>
        <strain evidence="3">Ar21-2</strain>
    </source>
</reference>
<dbReference type="Proteomes" id="UP000217790">
    <property type="component" value="Unassembled WGS sequence"/>
</dbReference>
<protein>
    <submittedName>
        <fullName evidence="2">Uncharacterized protein</fullName>
    </submittedName>
</protein>
<dbReference type="AlphaFoldDB" id="A0A2H3DDU6"/>
<gene>
    <name evidence="2" type="ORF">ARMGADRAFT_999383</name>
</gene>
<name>A0A2H3DDU6_ARMGA</name>
<evidence type="ECO:0000313" key="2">
    <source>
        <dbReference type="EMBL" id="PBK85646.1"/>
    </source>
</evidence>
<feature type="transmembrane region" description="Helical" evidence="1">
    <location>
        <begin position="12"/>
        <end position="45"/>
    </location>
</feature>
<dbReference type="OrthoDB" id="3010635at2759"/>